<reference evidence="2 4" key="2">
    <citation type="submission" date="2016-10" db="EMBL/GenBank/DDBJ databases">
        <authorList>
            <person name="Varghese N."/>
            <person name="Submissions S."/>
        </authorList>
    </citation>
    <scope>NUCLEOTIDE SEQUENCE [LARGE SCALE GENOMIC DNA]</scope>
    <source>
        <strain evidence="2 4">BS2773</strain>
    </source>
</reference>
<reference evidence="1 3" key="1">
    <citation type="submission" date="2016-08" db="EMBL/GenBank/DDBJ databases">
        <title>Draft genome sequence of Pseudomonas costantinii LMG 22119, type strain isolated from cultivated mushroom (Agaricus bisporus) sporophores.</title>
        <authorList>
            <person name="Tambong J.T."/>
        </authorList>
    </citation>
    <scope>NUCLEOTIDE SEQUENCE [LARGE SCALE GENOMIC DNA]</scope>
    <source>
        <strain evidence="1 3">LMG 22119</strain>
    </source>
</reference>
<dbReference type="AlphaFoldDB" id="A0A1S2UE16"/>
<keyword evidence="4" id="KW-1185">Reference proteome</keyword>
<dbReference type="OrthoDB" id="7583965at2"/>
<organism evidence="1 3">
    <name type="scientific">Pseudomonas costantinii</name>
    <dbReference type="NCBI Taxonomy" id="168469"/>
    <lineage>
        <taxon>Bacteria</taxon>
        <taxon>Pseudomonadati</taxon>
        <taxon>Pseudomonadota</taxon>
        <taxon>Gammaproteobacteria</taxon>
        <taxon>Pseudomonadales</taxon>
        <taxon>Pseudomonadaceae</taxon>
        <taxon>Pseudomonas</taxon>
    </lineage>
</organism>
<sequence length="515" mass="56072">MIKVTDEQIIEALSAMSHSQAAKHLGLHARTLSKRKARMASNGLMVPASADVRTVESVSAQCYVITAAVNATKVHSAFLKTLQLYCSVNGAKLIVIPMRYKNPTSREEGGSDEWWDSRLAPYIIHERTKIARGLVVLADIKVQPTAANPLQGWLTVSGTSSAILGHTKIALKPVATKVGDPAKLVMTTGACTVEQYSDTNAGAKGCFHHTLGAVVVEVDGNNNHIRHICPLKDGSFYDLDTKYTVKGAEYEPEVEVLTMGDVHAEMADPRVTQATKALAERVRPRFLVLHDVLNFGSASHHARYFEKFRRHVTGTSSVLRELTTTAKHVDLLSSFAGKTIIVGSNHNEHFGQWLEKSEHAHDLENALVYHETKAAMLQSIHDGSYCDPFKYWMDKLMASADRLQWLKPGDSFARHGIEFGWHGHKGPNGARGSTRGFASIGAKVTKGHGHGAEIVDGAHSVGTSSKMNMGYNADSPSGWTHTHEITYLNGKRTLIHCVGGAFFRSEPSVAKGVAA</sequence>
<name>A0A1S2UE16_9PSED</name>
<gene>
    <name evidence="1" type="ORF">BFL40_30055</name>
    <name evidence="2" type="ORF">SAMN04515675_0504</name>
</gene>
<comment type="caution">
    <text evidence="1">The sequence shown here is derived from an EMBL/GenBank/DDBJ whole genome shotgun (WGS) entry which is preliminary data.</text>
</comment>
<protein>
    <submittedName>
        <fullName evidence="1">Uncharacterized protein</fullName>
    </submittedName>
</protein>
<evidence type="ECO:0000313" key="4">
    <source>
        <dbReference type="Proteomes" id="UP000182179"/>
    </source>
</evidence>
<evidence type="ECO:0000313" key="1">
    <source>
        <dbReference type="EMBL" id="OIN44533.1"/>
    </source>
</evidence>
<dbReference type="Proteomes" id="UP000181661">
    <property type="component" value="Unassembled WGS sequence"/>
</dbReference>
<dbReference type="EMBL" id="MDDR01000061">
    <property type="protein sequence ID" value="OIN44533.1"/>
    <property type="molecule type" value="Genomic_DNA"/>
</dbReference>
<evidence type="ECO:0000313" key="2">
    <source>
        <dbReference type="EMBL" id="SED26989.1"/>
    </source>
</evidence>
<dbReference type="Proteomes" id="UP000182179">
    <property type="component" value="Unassembled WGS sequence"/>
</dbReference>
<dbReference type="EMBL" id="FNTS01000002">
    <property type="protein sequence ID" value="SED26989.1"/>
    <property type="molecule type" value="Genomic_DNA"/>
</dbReference>
<accession>A0A1S2UE16</accession>
<evidence type="ECO:0000313" key="3">
    <source>
        <dbReference type="Proteomes" id="UP000181661"/>
    </source>
</evidence>
<dbReference type="RefSeq" id="WP_071487354.1">
    <property type="nucleotide sequence ID" value="NZ_FNTS01000002.1"/>
</dbReference>
<proteinExistence type="predicted"/>